<dbReference type="OrthoDB" id="7161641at2"/>
<dbReference type="Pfam" id="PF13116">
    <property type="entry name" value="YhdP"/>
    <property type="match status" value="1"/>
</dbReference>
<dbReference type="AlphaFoldDB" id="B8EI84"/>
<keyword evidence="2" id="KW-0472">Membrane</keyword>
<evidence type="ECO:0000313" key="5">
    <source>
        <dbReference type="Proteomes" id="UP000002257"/>
    </source>
</evidence>
<reference evidence="4 5" key="1">
    <citation type="journal article" date="2010" name="J. Bacteriol.">
        <title>Complete genome sequence of the aerobic facultative methanotroph Methylocella silvestris BL2.</title>
        <authorList>
            <person name="Chen Y."/>
            <person name="Crombie A."/>
            <person name="Rahman M.T."/>
            <person name="Dedysh S.N."/>
            <person name="Liesack W."/>
            <person name="Stott M.B."/>
            <person name="Alam M."/>
            <person name="Theisen A.R."/>
            <person name="Murrell J.C."/>
            <person name="Dunfield P.F."/>
        </authorList>
    </citation>
    <scope>NUCLEOTIDE SEQUENCE [LARGE SCALE GENOMIC DNA]</scope>
    <source>
        <strain evidence="5">DSM 15510 / CIP 108128 / LMG 27833 / NCIMB 13906 / BL2</strain>
    </source>
</reference>
<evidence type="ECO:0000256" key="1">
    <source>
        <dbReference type="SAM" id="MobiDB-lite"/>
    </source>
</evidence>
<keyword evidence="5" id="KW-1185">Reference proteome</keyword>
<dbReference type="EMBL" id="CP001280">
    <property type="protein sequence ID" value="ACK50566.1"/>
    <property type="molecule type" value="Genomic_DNA"/>
</dbReference>
<sequence length="1197" mass="125140">MKGRERLVEQREDSPERAVPDKPAEFPAGVDLPRLKMRGRLPVFARSCAYVAASLLAIFVTAGVFLTVRLAQGPMAIDALGSSIAQALDQRFGHGYDFAFGQTSMLQRGYAPTLGVDRLVVKDQSGRTLLSAPRAEVSVDLLSLVAGKVAPKRLEIFDVEVRLALLPDGSIAQLAGAGSDDAIAITPPLAESLRREAIPAAAAPEPAVPGGAPAAEPPAQPKPRALLVKQLSSAMRLVIDALTSPDSQIAAVDRVGITRGRIVVDDRTSNQKMTFDGVNLAFDKTDAGTRFTLSVDGPNGRWSASGLASGQPGADRRLTFSLENLSIDEILLATGVRSIGADFDMPLSAHVNVGLRADGVLSEAVATFGLGSGYLRFDDPNDEPMLVDEIKGGVHWDGGQRRIVVDPVRLVAGQSHGAVSGFIALPQREGDAWTFELGAPEPLVAAPERPGQQPVVLDLAALTARLFLADKKFIIDKFVLGGPQAGFSMTGDVDWTNGPRVRLGASIDPTPVSVVTRLWPSFMAAPIRNYLLDHVKAGVIRQGSMRLDFNAADIESMRNEHSPPDEALLVDFTVSGGSVEFLNGAPPLTGVDGVGHVTGRSSTFTTTNAGVVEAGAGRILTVAPGGSFHIPDSEQRPVPAAIVANISGAVEAVSELLSRDALKPYASLPLDPATLRGQVDGRLEVDLRLGPKMGPADTSLKINATASNFTAENILGKEPLDAATLSIIVDSTGLKASGQGKMFGAPATVELAQPAGKPAFANVHVLVDDAARARQGLGGVPGVTGVIAAAISAPLGAGPNIKAEVDLDLSRAAIDWPGASKPLGRPGKAKFALIVTDGQSVLDQIAFDAGTIQARGQIELGADQSIQSAKFPQVKFSTGDDARMEALKVGETLKVVVRAQSIDARPFLKTLLASSADSTPAPGAAGGLPAAGASASAIKEIDLDVKSSLLTGYNKQVLSGLELRMLKRGDQFKQLSFAGRFGRDTVSGNLAGPSSASQLTMLSDDAGSLLLFTDLYRHMERGRLQADMQLGPAMSGTLVINSFVLRDEPALRRLVAESAPAGDAADKLRNIDAGAMAFNRLQVRFDRAGTRLQLHDGVINGEAIGLTVDGWLDFARDSVDMKGTFVPAYAVNNLFSKIPVVGLILGGGANEGLIGVNFRVEGSISAPTLSINPLSAIAPGIFRQIFGVGQHIPGPGQ</sequence>
<dbReference type="eggNOG" id="COG3164">
    <property type="taxonomic scope" value="Bacteria"/>
</dbReference>
<name>B8EI84_METSB</name>
<evidence type="ECO:0000259" key="3">
    <source>
        <dbReference type="Pfam" id="PF13116"/>
    </source>
</evidence>
<dbReference type="HOGENOM" id="CLU_007198_1_0_5"/>
<evidence type="ECO:0000256" key="2">
    <source>
        <dbReference type="SAM" id="Phobius"/>
    </source>
</evidence>
<feature type="region of interest" description="Disordered" evidence="1">
    <location>
        <begin position="1"/>
        <end position="24"/>
    </location>
</feature>
<keyword evidence="2" id="KW-0812">Transmembrane</keyword>
<gene>
    <name evidence="4" type="ordered locus">Msil_1618</name>
</gene>
<proteinExistence type="predicted"/>
<keyword evidence="2" id="KW-1133">Transmembrane helix</keyword>
<dbReference type="RefSeq" id="WP_012590636.1">
    <property type="nucleotide sequence ID" value="NC_011666.1"/>
</dbReference>
<protein>
    <recommendedName>
        <fullName evidence="3">YhdP central domain-containing protein</fullName>
    </recommendedName>
</protein>
<feature type="domain" description="YhdP central" evidence="3">
    <location>
        <begin position="484"/>
        <end position="955"/>
    </location>
</feature>
<dbReference type="InterPro" id="IPR025263">
    <property type="entry name" value="YhdP_central"/>
</dbReference>
<feature type="transmembrane region" description="Helical" evidence="2">
    <location>
        <begin position="43"/>
        <end position="66"/>
    </location>
</feature>
<dbReference type="STRING" id="395965.Msil_1618"/>
<organism evidence="4 5">
    <name type="scientific">Methylocella silvestris (strain DSM 15510 / CIP 108128 / LMG 27833 / NCIMB 13906 / BL2)</name>
    <dbReference type="NCBI Taxonomy" id="395965"/>
    <lineage>
        <taxon>Bacteria</taxon>
        <taxon>Pseudomonadati</taxon>
        <taxon>Pseudomonadota</taxon>
        <taxon>Alphaproteobacteria</taxon>
        <taxon>Hyphomicrobiales</taxon>
        <taxon>Beijerinckiaceae</taxon>
        <taxon>Methylocella</taxon>
    </lineage>
</organism>
<dbReference type="KEGG" id="msl:Msil_1618"/>
<evidence type="ECO:0000313" key="4">
    <source>
        <dbReference type="EMBL" id="ACK50566.1"/>
    </source>
</evidence>
<accession>B8EI84</accession>
<dbReference type="Proteomes" id="UP000002257">
    <property type="component" value="Chromosome"/>
</dbReference>